<accession>A0ABY4FHR4</accession>
<feature type="transmembrane region" description="Helical" evidence="1">
    <location>
        <begin position="60"/>
        <end position="77"/>
    </location>
</feature>
<keyword evidence="3" id="KW-0645">Protease</keyword>
<organism evidence="3 4">
    <name type="scientific">Leucobacter allii</name>
    <dbReference type="NCBI Taxonomy" id="2932247"/>
    <lineage>
        <taxon>Bacteria</taxon>
        <taxon>Bacillati</taxon>
        <taxon>Actinomycetota</taxon>
        <taxon>Actinomycetes</taxon>
        <taxon>Micrococcales</taxon>
        <taxon>Microbacteriaceae</taxon>
        <taxon>Leucobacter</taxon>
    </lineage>
</organism>
<dbReference type="GO" id="GO:0008237">
    <property type="term" value="F:metallopeptidase activity"/>
    <property type="evidence" value="ECO:0007669"/>
    <property type="project" value="UniProtKB-KW"/>
</dbReference>
<dbReference type="Pfam" id="PF02517">
    <property type="entry name" value="Rce1-like"/>
    <property type="match status" value="1"/>
</dbReference>
<dbReference type="EMBL" id="CP095045">
    <property type="protein sequence ID" value="UOQ56215.1"/>
    <property type="molecule type" value="Genomic_DNA"/>
</dbReference>
<feature type="transmembrane region" description="Helical" evidence="1">
    <location>
        <begin position="170"/>
        <end position="187"/>
    </location>
</feature>
<evidence type="ECO:0000313" key="3">
    <source>
        <dbReference type="EMBL" id="UOQ56215.1"/>
    </source>
</evidence>
<dbReference type="RefSeq" id="WP_244726428.1">
    <property type="nucleotide sequence ID" value="NZ_CP095045.1"/>
</dbReference>
<protein>
    <submittedName>
        <fullName evidence="3">CPBP family intramembrane metalloprotease</fullName>
    </submittedName>
</protein>
<keyword evidence="1" id="KW-0472">Membrane</keyword>
<dbReference type="Proteomes" id="UP000831786">
    <property type="component" value="Chromosome"/>
</dbReference>
<proteinExistence type="predicted"/>
<keyword evidence="1" id="KW-1133">Transmembrane helix</keyword>
<feature type="transmembrane region" description="Helical" evidence="1">
    <location>
        <begin position="131"/>
        <end position="149"/>
    </location>
</feature>
<keyword evidence="4" id="KW-1185">Reference proteome</keyword>
<dbReference type="InterPro" id="IPR003675">
    <property type="entry name" value="Rce1/LyrA-like_dom"/>
</dbReference>
<evidence type="ECO:0000313" key="4">
    <source>
        <dbReference type="Proteomes" id="UP000831786"/>
    </source>
</evidence>
<feature type="transmembrane region" description="Helical" evidence="1">
    <location>
        <begin position="21"/>
        <end position="40"/>
    </location>
</feature>
<reference evidence="3 4" key="1">
    <citation type="submission" date="2022-04" db="EMBL/GenBank/DDBJ databases">
        <title>Leucobacter sp. isolated from rhizosphere of garlic.</title>
        <authorList>
            <person name="Won M."/>
            <person name="Lee C.-M."/>
            <person name="Woen H.-Y."/>
            <person name="Kwon S.-W."/>
        </authorList>
    </citation>
    <scope>NUCLEOTIDE SEQUENCE [LARGE SCALE GENOMIC DNA]</scope>
    <source>
        <strain evidence="3 4">H21R-40</strain>
    </source>
</reference>
<evidence type="ECO:0000259" key="2">
    <source>
        <dbReference type="Pfam" id="PF02517"/>
    </source>
</evidence>
<keyword evidence="1" id="KW-0812">Transmembrane</keyword>
<keyword evidence="3" id="KW-0482">Metalloprotease</keyword>
<sequence length="307" mass="32645">MSLRQHPFIADARTGKRVTTWWLGLIVFFAVWAIQIGLMAALQINLPVPAGSVAAQLQEGVANIIVIGLVFLWVAVFERRSILTLGFRSPGRGVLKLLLGVVVGLAMISLPVLLLLATGQYAVVDGPADSSSGFPALPMILGLAVTVVFQGSNEEILTRGFLLQSVGQRFPSWLAILLPAFLFTVVHGVGSQVLPFSTIFLYGLFATFVVLWQRSLWLICGIHAGWNFGMGNFYGIPVSGLEPHATSLIFLAPVDGSTDLLTGGDFGTEGGLPAALTMLIAALIALLAWRRSRRAPAGAPEAPATSD</sequence>
<feature type="transmembrane region" description="Helical" evidence="1">
    <location>
        <begin position="97"/>
        <end position="119"/>
    </location>
</feature>
<dbReference type="PANTHER" id="PTHR39430:SF1">
    <property type="entry name" value="PROTEASE"/>
    <property type="match status" value="1"/>
</dbReference>
<feature type="domain" description="CAAX prenyl protease 2/Lysostaphin resistance protein A-like" evidence="2">
    <location>
        <begin position="140"/>
        <end position="228"/>
    </location>
</feature>
<evidence type="ECO:0000256" key="1">
    <source>
        <dbReference type="SAM" id="Phobius"/>
    </source>
</evidence>
<keyword evidence="3" id="KW-0378">Hydrolase</keyword>
<gene>
    <name evidence="3" type="ORF">MUN78_10995</name>
</gene>
<feature type="transmembrane region" description="Helical" evidence="1">
    <location>
        <begin position="272"/>
        <end position="289"/>
    </location>
</feature>
<dbReference type="PANTHER" id="PTHR39430">
    <property type="entry name" value="MEMBRANE-ASSOCIATED PROTEASE-RELATED"/>
    <property type="match status" value="1"/>
</dbReference>
<name>A0ABY4FHR4_9MICO</name>
<feature type="transmembrane region" description="Helical" evidence="1">
    <location>
        <begin position="193"/>
        <end position="212"/>
    </location>
</feature>